<feature type="compositionally biased region" description="Low complexity" evidence="2">
    <location>
        <begin position="75"/>
        <end position="84"/>
    </location>
</feature>
<keyword evidence="3" id="KW-0732">Signal</keyword>
<organism evidence="4 5">
    <name type="scientific">Rubrivivax albus</name>
    <dbReference type="NCBI Taxonomy" id="2499835"/>
    <lineage>
        <taxon>Bacteria</taxon>
        <taxon>Pseudomonadati</taxon>
        <taxon>Pseudomonadota</taxon>
        <taxon>Betaproteobacteria</taxon>
        <taxon>Burkholderiales</taxon>
        <taxon>Sphaerotilaceae</taxon>
        <taxon>Rubrivivax</taxon>
    </lineage>
</organism>
<feature type="chain" id="PRO_5018646492" description="DUF4124 domain-containing protein" evidence="3">
    <location>
        <begin position="25"/>
        <end position="170"/>
    </location>
</feature>
<name>A0A3S2VZJ0_9BURK</name>
<evidence type="ECO:0000256" key="1">
    <source>
        <dbReference type="SAM" id="Coils"/>
    </source>
</evidence>
<evidence type="ECO:0000256" key="3">
    <source>
        <dbReference type="SAM" id="SignalP"/>
    </source>
</evidence>
<feature type="signal peptide" evidence="3">
    <location>
        <begin position="1"/>
        <end position="24"/>
    </location>
</feature>
<reference evidence="4 5" key="1">
    <citation type="submission" date="2019-01" db="EMBL/GenBank/DDBJ databases">
        <authorList>
            <person name="Chen W.-M."/>
        </authorList>
    </citation>
    <scope>NUCLEOTIDE SEQUENCE [LARGE SCALE GENOMIC DNA]</scope>
    <source>
        <strain evidence="4 5">ICH-3</strain>
    </source>
</reference>
<feature type="coiled-coil region" evidence="1">
    <location>
        <begin position="102"/>
        <end position="164"/>
    </location>
</feature>
<gene>
    <name evidence="4" type="ORF">ENE75_03655</name>
</gene>
<dbReference type="EMBL" id="SACT01000001">
    <property type="protein sequence ID" value="RVT53985.1"/>
    <property type="molecule type" value="Genomic_DNA"/>
</dbReference>
<protein>
    <recommendedName>
        <fullName evidence="6">DUF4124 domain-containing protein</fullName>
    </recommendedName>
</protein>
<evidence type="ECO:0000313" key="4">
    <source>
        <dbReference type="EMBL" id="RVT53985.1"/>
    </source>
</evidence>
<evidence type="ECO:0000313" key="5">
    <source>
        <dbReference type="Proteomes" id="UP000288178"/>
    </source>
</evidence>
<sequence>MPIPLVVFLVAAVAVSAGPGAAQAQAPAVVYKCPGNPVLYTDALTPEQARERGCTTIEGAPITIVQGTKRPPPAASASATAPRPAGERVDPGVQRQRDSDARRILAEELAREEGRLAELQREYNNGQPERRGDERNYQRYLDRVAEMKAGITRKEADIAALKRELAKLPP</sequence>
<keyword evidence="5" id="KW-1185">Reference proteome</keyword>
<proteinExistence type="predicted"/>
<accession>A0A3S2VZJ0</accession>
<feature type="region of interest" description="Disordered" evidence="2">
    <location>
        <begin position="65"/>
        <end position="102"/>
    </location>
</feature>
<dbReference type="AlphaFoldDB" id="A0A3S2VZJ0"/>
<dbReference type="Proteomes" id="UP000288178">
    <property type="component" value="Unassembled WGS sequence"/>
</dbReference>
<keyword evidence="1" id="KW-0175">Coiled coil</keyword>
<evidence type="ECO:0008006" key="6">
    <source>
        <dbReference type="Google" id="ProtNLM"/>
    </source>
</evidence>
<dbReference type="RefSeq" id="WP_128195705.1">
    <property type="nucleotide sequence ID" value="NZ_SACT01000001.1"/>
</dbReference>
<dbReference type="OrthoDB" id="5298561at2"/>
<feature type="compositionally biased region" description="Basic and acidic residues" evidence="2">
    <location>
        <begin position="85"/>
        <end position="102"/>
    </location>
</feature>
<evidence type="ECO:0000256" key="2">
    <source>
        <dbReference type="SAM" id="MobiDB-lite"/>
    </source>
</evidence>
<comment type="caution">
    <text evidence="4">The sequence shown here is derived from an EMBL/GenBank/DDBJ whole genome shotgun (WGS) entry which is preliminary data.</text>
</comment>